<protein>
    <submittedName>
        <fullName evidence="1">Uncharacterized protein</fullName>
    </submittedName>
</protein>
<dbReference type="RefSeq" id="WP_091805876.1">
    <property type="nucleotide sequence ID" value="NZ_CP016353.1"/>
</dbReference>
<proteinExistence type="predicted"/>
<organism evidence="1 2">
    <name type="scientific">Prauserella marina</name>
    <dbReference type="NCBI Taxonomy" id="530584"/>
    <lineage>
        <taxon>Bacteria</taxon>
        <taxon>Bacillati</taxon>
        <taxon>Actinomycetota</taxon>
        <taxon>Actinomycetes</taxon>
        <taxon>Pseudonocardiales</taxon>
        <taxon>Pseudonocardiaceae</taxon>
        <taxon>Prauserella</taxon>
    </lineage>
</organism>
<evidence type="ECO:0000313" key="2">
    <source>
        <dbReference type="Proteomes" id="UP000199494"/>
    </source>
</evidence>
<name>A0A222VY58_9PSEU</name>
<dbReference type="OrthoDB" id="3837844at2"/>
<dbReference type="AlphaFoldDB" id="A0A222VY58"/>
<keyword evidence="2" id="KW-1185">Reference proteome</keyword>
<gene>
    <name evidence="1" type="ORF">SAMN05421630_106203</name>
</gene>
<accession>A0A222VY58</accession>
<dbReference type="Gene3D" id="3.90.1200.10">
    <property type="match status" value="1"/>
</dbReference>
<dbReference type="InterPro" id="IPR011009">
    <property type="entry name" value="Kinase-like_dom_sf"/>
</dbReference>
<evidence type="ECO:0000313" key="1">
    <source>
        <dbReference type="EMBL" id="SDD16418.1"/>
    </source>
</evidence>
<dbReference type="STRING" id="530584.SAMN05421630_106203"/>
<dbReference type="KEGG" id="pmad:BAY61_30670"/>
<dbReference type="EMBL" id="FMZE01000006">
    <property type="protein sequence ID" value="SDD16418.1"/>
    <property type="molecule type" value="Genomic_DNA"/>
</dbReference>
<reference evidence="1 2" key="1">
    <citation type="submission" date="2016-10" db="EMBL/GenBank/DDBJ databases">
        <authorList>
            <person name="de Groot N.N."/>
        </authorList>
    </citation>
    <scope>NUCLEOTIDE SEQUENCE [LARGE SCALE GENOMIC DNA]</scope>
    <source>
        <strain evidence="1 2">CGMCC 4.5506</strain>
    </source>
</reference>
<dbReference type="Proteomes" id="UP000199494">
    <property type="component" value="Unassembled WGS sequence"/>
</dbReference>
<dbReference type="SUPFAM" id="SSF56112">
    <property type="entry name" value="Protein kinase-like (PK-like)"/>
    <property type="match status" value="1"/>
</dbReference>
<sequence>MSESGWLPSETDLGLLFATAAEVAGATATRWQCTYLDVHNGSTRALTATVGLDWPDGSTTEETFGAGVGRHMAAALRMSDGQHEVGVWRFPHDPALPGLAAACDPQRMRALVASMGLGDEPVALTVRAYRPTRRAVVEVRTSTTSLFVKVLRPSKVGELHELHRAAEHALVPESLGWTDDGLLVLAGKPGRSLQELLLAGETALPDPELIVDLLGGLPTAFVTRKPRRGWAELARHYADAVAGVLPEAGSQAHRIADAVDAVGTVTGRCVPVHGDFYESQLLVAGDRFSALLDIDTAHGGDGYDDPACLLGHLAVLAQLNPGQQAITGYLDRCLGAFERHWDPRVLRARVAAVVLSLATGPHRVRQAGWQDAIRERLALADRWNSGGQPLAA</sequence>